<dbReference type="AlphaFoldDB" id="A0A0G0I7B5"/>
<dbReference type="Proteomes" id="UP000034231">
    <property type="component" value="Unassembled WGS sequence"/>
</dbReference>
<dbReference type="Pfam" id="PF13177">
    <property type="entry name" value="DNA_pol3_delta2"/>
    <property type="match status" value="1"/>
</dbReference>
<dbReference type="SUPFAM" id="SSF52540">
    <property type="entry name" value="P-loop containing nucleoside triphosphate hydrolases"/>
    <property type="match status" value="1"/>
</dbReference>
<comment type="catalytic activity">
    <reaction evidence="2 3">
        <text>DNA(n) + a 2'-deoxyribonucleoside 5'-triphosphate = DNA(n+1) + diphosphate</text>
        <dbReference type="Rhea" id="RHEA:22508"/>
        <dbReference type="Rhea" id="RHEA-COMP:17339"/>
        <dbReference type="Rhea" id="RHEA-COMP:17340"/>
        <dbReference type="ChEBI" id="CHEBI:33019"/>
        <dbReference type="ChEBI" id="CHEBI:61560"/>
        <dbReference type="ChEBI" id="CHEBI:173112"/>
        <dbReference type="EC" id="2.7.7.7"/>
    </reaction>
</comment>
<comment type="subunit">
    <text evidence="3">DNA polymerase III contains a core (composed of alpha, epsilon and theta chains) that associates with a tau subunit. This core dimerizes to form the POLIII' complex. PolIII' associates with the gamma complex (composed of gamma, delta, delta', psi and chi chains) and with the beta chain to form the complete DNA polymerase III complex.</text>
</comment>
<evidence type="ECO:0000313" key="6">
    <source>
        <dbReference type="EMBL" id="KKQ50442.1"/>
    </source>
</evidence>
<reference evidence="6 7" key="1">
    <citation type="journal article" date="2015" name="Nature">
        <title>rRNA introns, odd ribosomes, and small enigmatic genomes across a large radiation of phyla.</title>
        <authorList>
            <person name="Brown C.T."/>
            <person name="Hug L.A."/>
            <person name="Thomas B.C."/>
            <person name="Sharon I."/>
            <person name="Castelle C.J."/>
            <person name="Singh A."/>
            <person name="Wilkins M.J."/>
            <person name="Williams K.H."/>
            <person name="Banfield J.F."/>
        </authorList>
    </citation>
    <scope>NUCLEOTIDE SEQUENCE [LARGE SCALE GENOMIC DNA]</scope>
</reference>
<dbReference type="GO" id="GO:0006261">
    <property type="term" value="P:DNA-templated DNA replication"/>
    <property type="evidence" value="ECO:0007669"/>
    <property type="project" value="TreeGrafter"/>
</dbReference>
<dbReference type="Gene3D" id="1.10.8.60">
    <property type="match status" value="1"/>
</dbReference>
<dbReference type="NCBIfam" id="TIGR02397">
    <property type="entry name" value="dnaX_nterm"/>
    <property type="match status" value="1"/>
</dbReference>
<dbReference type="SMART" id="SM00382">
    <property type="entry name" value="AAA"/>
    <property type="match status" value="1"/>
</dbReference>
<keyword evidence="3" id="KW-0067">ATP-binding</keyword>
<comment type="caution">
    <text evidence="6">The sequence shown here is derived from an EMBL/GenBank/DDBJ whole genome shotgun (WGS) entry which is preliminary data.</text>
</comment>
<evidence type="ECO:0000256" key="2">
    <source>
        <dbReference type="ARBA" id="ARBA00049244"/>
    </source>
</evidence>
<dbReference type="InterPro" id="IPR027417">
    <property type="entry name" value="P-loop_NTPase"/>
</dbReference>
<gene>
    <name evidence="3" type="primary">dnaX</name>
    <name evidence="6" type="ORF">US68_C0005G0009</name>
</gene>
<comment type="similarity">
    <text evidence="3">Belongs to the DnaX/STICHEL family.</text>
</comment>
<feature type="domain" description="AAA+ ATPase" evidence="5">
    <location>
        <begin position="34"/>
        <end position="184"/>
    </location>
</feature>
<dbReference type="GO" id="GO:0003887">
    <property type="term" value="F:DNA-directed DNA polymerase activity"/>
    <property type="evidence" value="ECO:0007669"/>
    <property type="project" value="UniProtKB-KW"/>
</dbReference>
<dbReference type="PANTHER" id="PTHR11669:SF0">
    <property type="entry name" value="PROTEIN STICHEL-LIKE 2"/>
    <property type="match status" value="1"/>
</dbReference>
<keyword evidence="3" id="KW-0808">Transferase</keyword>
<dbReference type="InterPro" id="IPR048448">
    <property type="entry name" value="DnaX-like_C"/>
</dbReference>
<keyword evidence="3" id="KW-0547">Nucleotide-binding</keyword>
<keyword evidence="3" id="KW-0548">Nucleotidyltransferase</keyword>
<evidence type="ECO:0000256" key="4">
    <source>
        <dbReference type="SAM" id="MobiDB-lite"/>
    </source>
</evidence>
<dbReference type="EMBL" id="LBTX01000005">
    <property type="protein sequence ID" value="KKQ50442.1"/>
    <property type="molecule type" value="Genomic_DNA"/>
</dbReference>
<evidence type="ECO:0000313" key="7">
    <source>
        <dbReference type="Proteomes" id="UP000034231"/>
    </source>
</evidence>
<keyword evidence="1 3" id="KW-0239">DNA-directed DNA polymerase</keyword>
<dbReference type="Gene3D" id="3.40.50.300">
    <property type="entry name" value="P-loop containing nucleotide triphosphate hydrolases"/>
    <property type="match status" value="1"/>
</dbReference>
<organism evidence="6 7">
    <name type="scientific">Candidatus Shapirobacteria bacterium GW2011_GWE1_38_10</name>
    <dbReference type="NCBI Taxonomy" id="1618488"/>
    <lineage>
        <taxon>Bacteria</taxon>
        <taxon>Candidatus Shapironibacteriota</taxon>
    </lineage>
</organism>
<dbReference type="InterPro" id="IPR050238">
    <property type="entry name" value="DNA_Rep/Repair_Clamp_Loader"/>
</dbReference>
<sequence length="513" mass="58710">MSVFHLKYRPSKVTELDLPEVSDKIKSIILSDTDFQSLLFAGPKGSGKTSAARILAKAVNCLKPKEAEACGKCDNCLEIEKGNSLDIMEIDAASNRGIDDVRSLKENAYLSPIRLKKKIFIIDEVHMLTKEAFNALLKLIEEPPKNTLFILCTTDAQKIPETVLSRLLKVNFRKGKIEELKKSLEKIVKGEKIEIEAEAQKMLILNSDGSFRNLQKTFNEIFLQFGNKINEEQVKKYFVLTRGEYQAEELEKDLEGNEIKVIVDKLEVMAQKGVDFGELRLKWLQYFHHKLLENLDRQELKRWVEILVRAGELEKIAMIEQLPLELAVIEMKTNPSVVKTASPSDKGERIEERETKKEEKKITDDSWKEKKIEKEREIEEKIIEEVAEVETKEKAIVNLAQVEEKWGEVLQSVKPYNHSVEAFLRAARPKKITSQGLIIEVFYKFHKEKLEEAKNRKIVEIGLDKVFGGFVNFDCVLADGNSKRVAPLTVVNNKEDKVISESEIYDVAKDIFG</sequence>
<proteinExistence type="inferred from homology"/>
<protein>
    <recommendedName>
        <fullName evidence="3">DNA polymerase III subunit gamma/tau</fullName>
        <ecNumber evidence="3">2.7.7.7</ecNumber>
    </recommendedName>
</protein>
<evidence type="ECO:0000256" key="1">
    <source>
        <dbReference type="ARBA" id="ARBA00022932"/>
    </source>
</evidence>
<accession>A0A0G0I7B5</accession>
<evidence type="ECO:0000256" key="3">
    <source>
        <dbReference type="RuleBase" id="RU364063"/>
    </source>
</evidence>
<dbReference type="GO" id="GO:0005524">
    <property type="term" value="F:ATP binding"/>
    <property type="evidence" value="ECO:0007669"/>
    <property type="project" value="UniProtKB-KW"/>
</dbReference>
<keyword evidence="3" id="KW-0235">DNA replication</keyword>
<dbReference type="InterPro" id="IPR003593">
    <property type="entry name" value="AAA+_ATPase"/>
</dbReference>
<dbReference type="Pfam" id="PF20964">
    <property type="entry name" value="DnaX_C"/>
    <property type="match status" value="1"/>
</dbReference>
<dbReference type="PANTHER" id="PTHR11669">
    <property type="entry name" value="REPLICATION FACTOR C / DNA POLYMERASE III GAMMA-TAU SUBUNIT"/>
    <property type="match status" value="1"/>
</dbReference>
<dbReference type="GO" id="GO:0009360">
    <property type="term" value="C:DNA polymerase III complex"/>
    <property type="evidence" value="ECO:0007669"/>
    <property type="project" value="InterPro"/>
</dbReference>
<feature type="region of interest" description="Disordered" evidence="4">
    <location>
        <begin position="337"/>
        <end position="365"/>
    </location>
</feature>
<dbReference type="CDD" id="cd00009">
    <property type="entry name" value="AAA"/>
    <property type="match status" value="1"/>
</dbReference>
<dbReference type="PATRIC" id="fig|1618488.3.peg.228"/>
<feature type="compositionally biased region" description="Basic and acidic residues" evidence="4">
    <location>
        <begin position="345"/>
        <end position="365"/>
    </location>
</feature>
<name>A0A0G0I7B5_9BACT</name>
<dbReference type="EC" id="2.7.7.7" evidence="3"/>
<dbReference type="InterPro" id="IPR001270">
    <property type="entry name" value="ClpA/B"/>
</dbReference>
<evidence type="ECO:0000259" key="5">
    <source>
        <dbReference type="SMART" id="SM00382"/>
    </source>
</evidence>
<comment type="function">
    <text evidence="3">DNA polymerase III is a complex, multichain enzyme responsible for most of the replicative synthesis in bacteria. This DNA polymerase also exhibits 3' to 5' exonuclease activity.</text>
</comment>
<dbReference type="PRINTS" id="PR00300">
    <property type="entry name" value="CLPPROTEASEA"/>
</dbReference>
<dbReference type="InterPro" id="IPR012763">
    <property type="entry name" value="DNA_pol_III_sug/sutau_N"/>
</dbReference>